<dbReference type="InterPro" id="IPR043129">
    <property type="entry name" value="ATPase_NBD"/>
</dbReference>
<dbReference type="STRING" id="743788.S8FGB8"/>
<name>S8FGB8_FOMSC</name>
<gene>
    <name evidence="1" type="ORF">FOMPIDRAFT_1122623</name>
</gene>
<dbReference type="InParanoid" id="S8FGB8"/>
<organism evidence="1 2">
    <name type="scientific">Fomitopsis schrenkii</name>
    <name type="common">Brown rot fungus</name>
    <dbReference type="NCBI Taxonomy" id="2126942"/>
    <lineage>
        <taxon>Eukaryota</taxon>
        <taxon>Fungi</taxon>
        <taxon>Dikarya</taxon>
        <taxon>Basidiomycota</taxon>
        <taxon>Agaricomycotina</taxon>
        <taxon>Agaricomycetes</taxon>
        <taxon>Polyporales</taxon>
        <taxon>Fomitopsis</taxon>
    </lineage>
</organism>
<protein>
    <recommendedName>
        <fullName evidence="3">Actin-like ATPase domain-containing protein</fullName>
    </recommendedName>
</protein>
<dbReference type="HOGENOM" id="CLU_009958_4_2_1"/>
<sequence length="593" mass="65752">MPSQGKPYTGATRKLLLAIDIGTTFSGVSFCVLDPGKVPEVLSVIRYPGQEAENRARDTKIPSVLFYDEDAEVRAAGAEAISDGTEMEALDEGWTRVEWFKLRLRPDGLQAKGERLPKIWIDKSVVQIFADYLAYIFKCAKAYISDTHSVGRQILESGSAVEFVLSHPNGWGGTQQSKMRRAAIVAGLVPDTAAGKAKVHFVTEGEASLHFCIASGLAGEKLEEGKHIMIVDAGGGTVDLSAYNVVKTSPLNVVESSAADCLMAGSVFVNFRARLFLEYKLRDTRFANDEFIDSILQSFESTAKPTFRDPTKTSYIKFGGPRDTDDKCDIKRGVLSLSGSEMSQFFRPSIDAIKKAIQSQLALSGSVARDTVILLVGGFAGNPYLRAQLHEYAGQNALTLFFPEHHTAKAVAEGALWYHLDHFVSARRAKYVYGTRCDNRYCASMQDHVARRHKAYTHVDGELYVPDAFSRIIPKGTLVTEEQEFRVTLSWRSHSRVSTISSRIMSYSGTKQDPQWVDKETDKFATLCHVSANLPPTVSKTERGVHGDYFMADCNVVLLLGLTELKAQLRWKENVCLLMLEKPYFCTKQLSFV</sequence>
<dbReference type="CDD" id="cd10170">
    <property type="entry name" value="ASKHA_NBD_HSP70"/>
    <property type="match status" value="1"/>
</dbReference>
<dbReference type="Proteomes" id="UP000015241">
    <property type="component" value="Unassembled WGS sequence"/>
</dbReference>
<keyword evidence="2" id="KW-1185">Reference proteome</keyword>
<reference evidence="1 2" key="1">
    <citation type="journal article" date="2012" name="Science">
        <title>The Paleozoic origin of enzymatic lignin decomposition reconstructed from 31 fungal genomes.</title>
        <authorList>
            <person name="Floudas D."/>
            <person name="Binder M."/>
            <person name="Riley R."/>
            <person name="Barry K."/>
            <person name="Blanchette R.A."/>
            <person name="Henrissat B."/>
            <person name="Martinez A.T."/>
            <person name="Otillar R."/>
            <person name="Spatafora J.W."/>
            <person name="Yadav J.S."/>
            <person name="Aerts A."/>
            <person name="Benoit I."/>
            <person name="Boyd A."/>
            <person name="Carlson A."/>
            <person name="Copeland A."/>
            <person name="Coutinho P.M."/>
            <person name="de Vries R.P."/>
            <person name="Ferreira P."/>
            <person name="Findley K."/>
            <person name="Foster B."/>
            <person name="Gaskell J."/>
            <person name="Glotzer D."/>
            <person name="Gorecki P."/>
            <person name="Heitman J."/>
            <person name="Hesse C."/>
            <person name="Hori C."/>
            <person name="Igarashi K."/>
            <person name="Jurgens J.A."/>
            <person name="Kallen N."/>
            <person name="Kersten P."/>
            <person name="Kohler A."/>
            <person name="Kuees U."/>
            <person name="Kumar T.K.A."/>
            <person name="Kuo A."/>
            <person name="LaButti K."/>
            <person name="Larrondo L.F."/>
            <person name="Lindquist E."/>
            <person name="Ling A."/>
            <person name="Lombard V."/>
            <person name="Lucas S."/>
            <person name="Lundell T."/>
            <person name="Martin R."/>
            <person name="McLaughlin D.J."/>
            <person name="Morgenstern I."/>
            <person name="Morin E."/>
            <person name="Murat C."/>
            <person name="Nagy L.G."/>
            <person name="Nolan M."/>
            <person name="Ohm R.A."/>
            <person name="Patyshakuliyeva A."/>
            <person name="Rokas A."/>
            <person name="Ruiz-Duenas F.J."/>
            <person name="Sabat G."/>
            <person name="Salamov A."/>
            <person name="Samejima M."/>
            <person name="Schmutz J."/>
            <person name="Slot J.C."/>
            <person name="St John F."/>
            <person name="Stenlid J."/>
            <person name="Sun H."/>
            <person name="Sun S."/>
            <person name="Syed K."/>
            <person name="Tsang A."/>
            <person name="Wiebenga A."/>
            <person name="Young D."/>
            <person name="Pisabarro A."/>
            <person name="Eastwood D.C."/>
            <person name="Martin F."/>
            <person name="Cullen D."/>
            <person name="Grigoriev I.V."/>
            <person name="Hibbett D.S."/>
        </authorList>
    </citation>
    <scope>NUCLEOTIDE SEQUENCE</scope>
    <source>
        <strain evidence="2">FP-58527</strain>
    </source>
</reference>
<dbReference type="PANTHER" id="PTHR14187:SF5">
    <property type="entry name" value="HEAT SHOCK 70 KDA PROTEIN 12A"/>
    <property type="match status" value="1"/>
</dbReference>
<dbReference type="EMBL" id="KE504149">
    <property type="protein sequence ID" value="EPT00471.1"/>
    <property type="molecule type" value="Genomic_DNA"/>
</dbReference>
<dbReference type="SUPFAM" id="SSF53067">
    <property type="entry name" value="Actin-like ATPase domain"/>
    <property type="match status" value="2"/>
</dbReference>
<dbReference type="OrthoDB" id="2963168at2759"/>
<accession>S8FGB8</accession>
<dbReference type="Gene3D" id="3.30.420.40">
    <property type="match status" value="2"/>
</dbReference>
<evidence type="ECO:0000313" key="1">
    <source>
        <dbReference type="EMBL" id="EPT00471.1"/>
    </source>
</evidence>
<evidence type="ECO:0008006" key="3">
    <source>
        <dbReference type="Google" id="ProtNLM"/>
    </source>
</evidence>
<proteinExistence type="predicted"/>
<dbReference type="AlphaFoldDB" id="S8FGB8"/>
<dbReference type="eggNOG" id="KOG0101">
    <property type="taxonomic scope" value="Eukaryota"/>
</dbReference>
<dbReference type="PANTHER" id="PTHR14187">
    <property type="entry name" value="ALPHA KINASE/ELONGATION FACTOR 2 KINASE"/>
    <property type="match status" value="1"/>
</dbReference>
<evidence type="ECO:0000313" key="2">
    <source>
        <dbReference type="Proteomes" id="UP000015241"/>
    </source>
</evidence>
<dbReference type="Gene3D" id="3.90.640.10">
    <property type="entry name" value="Actin, Chain A, domain 4"/>
    <property type="match status" value="1"/>
</dbReference>